<dbReference type="RefSeq" id="WP_377377089.1">
    <property type="nucleotide sequence ID" value="NZ_JBHSSW010000005.1"/>
</dbReference>
<sequence>MQRTFSDAYVLEDADTQWVFIEYMEDDELKTSHAIPQSKSLPEDKAIRNARKIMNLDEPDD</sequence>
<dbReference type="EMBL" id="JBHSSW010000005">
    <property type="protein sequence ID" value="MFC6197754.1"/>
    <property type="molecule type" value="Genomic_DNA"/>
</dbReference>
<organism evidence="1 2">
    <name type="scientific">Ponticaulis profundi</name>
    <dbReference type="NCBI Taxonomy" id="2665222"/>
    <lineage>
        <taxon>Bacteria</taxon>
        <taxon>Pseudomonadati</taxon>
        <taxon>Pseudomonadota</taxon>
        <taxon>Alphaproteobacteria</taxon>
        <taxon>Hyphomonadales</taxon>
        <taxon>Hyphomonadaceae</taxon>
        <taxon>Ponticaulis</taxon>
    </lineage>
</organism>
<comment type="caution">
    <text evidence="1">The sequence shown here is derived from an EMBL/GenBank/DDBJ whole genome shotgun (WGS) entry which is preliminary data.</text>
</comment>
<evidence type="ECO:0000313" key="2">
    <source>
        <dbReference type="Proteomes" id="UP001596303"/>
    </source>
</evidence>
<evidence type="ECO:0000313" key="1">
    <source>
        <dbReference type="EMBL" id="MFC6197754.1"/>
    </source>
</evidence>
<gene>
    <name evidence="1" type="ORF">ACFQDM_06670</name>
</gene>
<dbReference type="Proteomes" id="UP001596303">
    <property type="component" value="Unassembled WGS sequence"/>
</dbReference>
<protein>
    <submittedName>
        <fullName evidence="1">Uncharacterized protein</fullName>
    </submittedName>
</protein>
<reference evidence="2" key="1">
    <citation type="journal article" date="2019" name="Int. J. Syst. Evol. Microbiol.">
        <title>The Global Catalogue of Microorganisms (GCM) 10K type strain sequencing project: providing services to taxonomists for standard genome sequencing and annotation.</title>
        <authorList>
            <consortium name="The Broad Institute Genomics Platform"/>
            <consortium name="The Broad Institute Genome Sequencing Center for Infectious Disease"/>
            <person name="Wu L."/>
            <person name="Ma J."/>
        </authorList>
    </citation>
    <scope>NUCLEOTIDE SEQUENCE [LARGE SCALE GENOMIC DNA]</scope>
    <source>
        <strain evidence="2">CGMCC-1.15741</strain>
    </source>
</reference>
<name>A0ABW1S8K1_9PROT</name>
<accession>A0ABW1S8K1</accession>
<proteinExistence type="predicted"/>
<keyword evidence="2" id="KW-1185">Reference proteome</keyword>